<dbReference type="EMBL" id="KV921967">
    <property type="protein sequence ID" value="ORE04596.1"/>
    <property type="molecule type" value="Genomic_DNA"/>
</dbReference>
<organism evidence="1">
    <name type="scientific">Rhizopus microsporus var. microsporus</name>
    <dbReference type="NCBI Taxonomy" id="86635"/>
    <lineage>
        <taxon>Eukaryota</taxon>
        <taxon>Fungi</taxon>
        <taxon>Fungi incertae sedis</taxon>
        <taxon>Mucoromycota</taxon>
        <taxon>Mucoromycotina</taxon>
        <taxon>Mucoromycetes</taxon>
        <taxon>Mucorales</taxon>
        <taxon>Mucorineae</taxon>
        <taxon>Rhizopodaceae</taxon>
        <taxon>Rhizopus</taxon>
    </lineage>
</organism>
<dbReference type="VEuPathDB" id="FungiDB:BCV72DRAFT_12638"/>
<sequence>MVTLFKKDLEKRIAISYNIVWPIAEFAVDALKNTDFSFVCGEHTLFSCSEERKADGAILFQSSIEICLLEVSGKYKLNDISRVSYDHVKGCFGVLTMLNAIIKKYYKATIHTSMTLKSLFLHARGECIFLWSLEICHNKLYAFQKVYQTKVPLSFQYNLMMRPILYPASE</sequence>
<protein>
    <submittedName>
        <fullName evidence="1">Uncharacterized protein</fullName>
    </submittedName>
</protein>
<dbReference type="AlphaFoldDB" id="A0A1X0QXY0"/>
<dbReference type="OrthoDB" id="2425129at2759"/>
<reference evidence="1" key="1">
    <citation type="journal article" date="2016" name="Proc. Natl. Acad. Sci. U.S.A.">
        <title>Lipid metabolic changes in an early divergent fungus govern the establishment of a mutualistic symbiosis with endobacteria.</title>
        <authorList>
            <person name="Lastovetsky O.A."/>
            <person name="Gaspar M.L."/>
            <person name="Mondo S.J."/>
            <person name="LaButti K.M."/>
            <person name="Sandor L."/>
            <person name="Grigoriev I.V."/>
            <person name="Henry S.A."/>
            <person name="Pawlowska T.E."/>
        </authorList>
    </citation>
    <scope>NUCLEOTIDE SEQUENCE [LARGE SCALE GENOMIC DNA]</scope>
    <source>
        <strain evidence="1">ATCC 52814</strain>
    </source>
</reference>
<evidence type="ECO:0000313" key="1">
    <source>
        <dbReference type="EMBL" id="ORE04596.1"/>
    </source>
</evidence>
<name>A0A1X0QXY0_RHIZD</name>
<gene>
    <name evidence="1" type="ORF">BCV72DRAFT_12638</name>
</gene>
<accession>A0A1X0QXY0</accession>
<dbReference type="Proteomes" id="UP000242414">
    <property type="component" value="Unassembled WGS sequence"/>
</dbReference>
<proteinExistence type="predicted"/>